<evidence type="ECO:0000313" key="2">
    <source>
        <dbReference type="Proteomes" id="UP000472267"/>
    </source>
</evidence>
<dbReference type="Proteomes" id="UP000472267">
    <property type="component" value="Unassembled WGS sequence"/>
</dbReference>
<name>A0A672IWC8_SALFA</name>
<dbReference type="Ensembl" id="ENSSFAT00005047865.1">
    <property type="protein sequence ID" value="ENSSFAP00005046283.1"/>
    <property type="gene ID" value="ENSSFAG00005022583.1"/>
</dbReference>
<keyword evidence="2" id="KW-1185">Reference proteome</keyword>
<sequence length="107" mass="12239">GQSHLEQQLVALLDSWCHPTCSMEEIRKCVQMYPLSCALLLPQTVPSCLSFQTLDKPAQLQTAHQTRLCPNALHNRRLDSLRFLMYKTFVEVNDTVLAVWPGVTTRR</sequence>
<reference evidence="1" key="1">
    <citation type="submission" date="2025-08" db="UniProtKB">
        <authorList>
            <consortium name="Ensembl"/>
        </authorList>
    </citation>
    <scope>IDENTIFICATION</scope>
</reference>
<gene>
    <name evidence="1" type="primary">exd3</name>
</gene>
<evidence type="ECO:0000313" key="1">
    <source>
        <dbReference type="Ensembl" id="ENSSFAP00005046283.1"/>
    </source>
</evidence>
<proteinExistence type="predicted"/>
<protein>
    <submittedName>
        <fullName evidence="1">Exonuclease 3'-5' domain containing 3</fullName>
    </submittedName>
</protein>
<organism evidence="1 2">
    <name type="scientific">Salarias fasciatus</name>
    <name type="common">Jewelled blenny</name>
    <name type="synonym">Blennius fasciatus</name>
    <dbReference type="NCBI Taxonomy" id="181472"/>
    <lineage>
        <taxon>Eukaryota</taxon>
        <taxon>Metazoa</taxon>
        <taxon>Chordata</taxon>
        <taxon>Craniata</taxon>
        <taxon>Vertebrata</taxon>
        <taxon>Euteleostomi</taxon>
        <taxon>Actinopterygii</taxon>
        <taxon>Neopterygii</taxon>
        <taxon>Teleostei</taxon>
        <taxon>Neoteleostei</taxon>
        <taxon>Acanthomorphata</taxon>
        <taxon>Ovalentaria</taxon>
        <taxon>Blenniimorphae</taxon>
        <taxon>Blenniiformes</taxon>
        <taxon>Blennioidei</taxon>
        <taxon>Blenniidae</taxon>
        <taxon>Salariinae</taxon>
        <taxon>Salarias</taxon>
    </lineage>
</organism>
<reference evidence="1" key="2">
    <citation type="submission" date="2025-09" db="UniProtKB">
        <authorList>
            <consortium name="Ensembl"/>
        </authorList>
    </citation>
    <scope>IDENTIFICATION</scope>
</reference>
<dbReference type="AlphaFoldDB" id="A0A672IWC8"/>
<accession>A0A672IWC8</accession>